<accession>A0A166F6W5</accession>
<dbReference type="STRING" id="436010.A0A166F6W5"/>
<keyword evidence="2" id="KW-1185">Reference proteome</keyword>
<gene>
    <name evidence="1" type="ORF">FIBSPDRAFT_748607</name>
</gene>
<dbReference type="OrthoDB" id="449263at2759"/>
<organism evidence="1 2">
    <name type="scientific">Athelia psychrophila</name>
    <dbReference type="NCBI Taxonomy" id="1759441"/>
    <lineage>
        <taxon>Eukaryota</taxon>
        <taxon>Fungi</taxon>
        <taxon>Dikarya</taxon>
        <taxon>Basidiomycota</taxon>
        <taxon>Agaricomycotina</taxon>
        <taxon>Agaricomycetes</taxon>
        <taxon>Agaricomycetidae</taxon>
        <taxon>Atheliales</taxon>
        <taxon>Atheliaceae</taxon>
        <taxon>Athelia</taxon>
    </lineage>
</organism>
<dbReference type="EMBL" id="KV417592">
    <property type="protein sequence ID" value="KZP16502.1"/>
    <property type="molecule type" value="Genomic_DNA"/>
</dbReference>
<dbReference type="Proteomes" id="UP000076532">
    <property type="component" value="Unassembled WGS sequence"/>
</dbReference>
<keyword evidence="1" id="KW-0378">Hydrolase</keyword>
<reference evidence="1 2" key="1">
    <citation type="journal article" date="2016" name="Mol. Biol. Evol.">
        <title>Comparative Genomics of Early-Diverging Mushroom-Forming Fungi Provides Insights into the Origins of Lignocellulose Decay Capabilities.</title>
        <authorList>
            <person name="Nagy L.G."/>
            <person name="Riley R."/>
            <person name="Tritt A."/>
            <person name="Adam C."/>
            <person name="Daum C."/>
            <person name="Floudas D."/>
            <person name="Sun H."/>
            <person name="Yadav J.S."/>
            <person name="Pangilinan J."/>
            <person name="Larsson K.H."/>
            <person name="Matsuura K."/>
            <person name="Barry K."/>
            <person name="Labutti K."/>
            <person name="Kuo R."/>
            <person name="Ohm R.A."/>
            <person name="Bhattacharya S.S."/>
            <person name="Shirouzu T."/>
            <person name="Yoshinaga Y."/>
            <person name="Martin F.M."/>
            <person name="Grigoriev I.V."/>
            <person name="Hibbett D.S."/>
        </authorList>
    </citation>
    <scope>NUCLEOTIDE SEQUENCE [LARGE SCALE GENOMIC DNA]</scope>
    <source>
        <strain evidence="1 2">CBS 109695</strain>
    </source>
</reference>
<evidence type="ECO:0000313" key="2">
    <source>
        <dbReference type="Proteomes" id="UP000076532"/>
    </source>
</evidence>
<proteinExistence type="predicted"/>
<evidence type="ECO:0000313" key="1">
    <source>
        <dbReference type="EMBL" id="KZP16502.1"/>
    </source>
</evidence>
<protein>
    <submittedName>
        <fullName evidence="1">Glycoside hydrolase family 92 protein</fullName>
    </submittedName>
</protein>
<sequence length="61" mass="6637">MLKPHNHLSSSADNSVSRFAMAYRNEAAALEINLTDIYAAMKADGEGNPLERNTEGCQVNV</sequence>
<dbReference type="AlphaFoldDB" id="A0A166F6W5"/>
<name>A0A166F6W5_9AGAM</name>
<dbReference type="GO" id="GO:0016787">
    <property type="term" value="F:hydrolase activity"/>
    <property type="evidence" value="ECO:0007669"/>
    <property type="project" value="UniProtKB-KW"/>
</dbReference>